<dbReference type="InParanoid" id="S0ET54"/>
<dbReference type="InterPro" id="IPR036188">
    <property type="entry name" value="FAD/NAD-bd_sf"/>
</dbReference>
<dbReference type="PRINTS" id="PR00368">
    <property type="entry name" value="FADPNR"/>
</dbReference>
<dbReference type="PANTHER" id="PTHR43014">
    <property type="entry name" value="MERCURIC REDUCTASE"/>
    <property type="match status" value="1"/>
</dbReference>
<dbReference type="RefSeq" id="WP_016482111.1">
    <property type="nucleotide sequence ID" value="NC_021487.1"/>
</dbReference>
<keyword evidence="4 9" id="KW-0560">Oxidoreductase</keyword>
<reference evidence="10" key="1">
    <citation type="submission" date="2013-03" db="EMBL/GenBank/DDBJ databases">
        <title>Genome sequence of Chthonomonas calidirosea, the first sequenced genome from the Armatimonadetes phylum (formally candidate division OP10).</title>
        <authorList>
            <person name="Lee K.C.Y."/>
            <person name="Morgan X.C."/>
            <person name="Dunfield P.F."/>
            <person name="Tamas I."/>
            <person name="Houghton K.M."/>
            <person name="Vyssotski M."/>
            <person name="Ryan J.L.J."/>
            <person name="Lagutin K."/>
            <person name="McDonald I.R."/>
            <person name="Stott M.B."/>
        </authorList>
    </citation>
    <scope>NUCLEOTIDE SEQUENCE [LARGE SCALE GENOMIC DNA]</scope>
    <source>
        <strain evidence="10">DSM 23976 / ICMP 18418 / T49</strain>
    </source>
</reference>
<dbReference type="eggNOG" id="COG1249">
    <property type="taxonomic scope" value="Bacteria"/>
</dbReference>
<dbReference type="Pfam" id="PF02852">
    <property type="entry name" value="Pyr_redox_dim"/>
    <property type="match status" value="1"/>
</dbReference>
<evidence type="ECO:0000256" key="3">
    <source>
        <dbReference type="ARBA" id="ARBA00022827"/>
    </source>
</evidence>
<keyword evidence="10" id="KW-1185">Reference proteome</keyword>
<dbReference type="Gene3D" id="3.50.50.60">
    <property type="entry name" value="FAD/NAD(P)-binding domain"/>
    <property type="match status" value="2"/>
</dbReference>
<dbReference type="PANTHER" id="PTHR43014:SF4">
    <property type="entry name" value="PYRIDINE NUCLEOTIDE-DISULFIDE OXIDOREDUCTASE RCLA-RELATED"/>
    <property type="match status" value="1"/>
</dbReference>
<evidence type="ECO:0000256" key="5">
    <source>
        <dbReference type="PIRSR" id="PIRSR000350-3"/>
    </source>
</evidence>
<feature type="disulfide bond" description="Redox-active" evidence="6">
    <location>
        <begin position="41"/>
        <end position="46"/>
    </location>
</feature>
<dbReference type="Proteomes" id="UP000014227">
    <property type="component" value="Chromosome I"/>
</dbReference>
<feature type="binding site" evidence="5">
    <location>
        <begin position="176"/>
        <end position="183"/>
    </location>
    <ligand>
        <name>NAD(+)</name>
        <dbReference type="ChEBI" id="CHEBI:57540"/>
    </ligand>
</feature>
<dbReference type="PATRIC" id="fig|1303518.3.peg.730"/>
<feature type="domain" description="Pyridine nucleotide-disulphide oxidoreductase dimerisation" evidence="7">
    <location>
        <begin position="341"/>
        <end position="449"/>
    </location>
</feature>
<accession>S0ET54</accession>
<comment type="similarity">
    <text evidence="1">Belongs to the class-I pyridine nucleotide-disulfide oxidoreductase family.</text>
</comment>
<dbReference type="Gene3D" id="3.30.390.30">
    <property type="match status" value="1"/>
</dbReference>
<evidence type="ECO:0000313" key="10">
    <source>
        <dbReference type="Proteomes" id="UP000014227"/>
    </source>
</evidence>
<dbReference type="GO" id="GO:0016152">
    <property type="term" value="F:mercury (II) reductase (NADP+) activity"/>
    <property type="evidence" value="ECO:0007669"/>
    <property type="project" value="UniProtKB-EC"/>
</dbReference>
<name>S0ET54_CHTCT</name>
<feature type="binding site" evidence="5">
    <location>
        <position position="199"/>
    </location>
    <ligand>
        <name>NAD(+)</name>
        <dbReference type="ChEBI" id="CHEBI:57540"/>
    </ligand>
</feature>
<dbReference type="STRING" id="454171.CP488_00428"/>
<dbReference type="HOGENOM" id="CLU_016755_0_3_0"/>
<dbReference type="SUPFAM" id="SSF55424">
    <property type="entry name" value="FAD/NAD-linked reductases, dimerisation (C-terminal) domain"/>
    <property type="match status" value="1"/>
</dbReference>
<gene>
    <name evidence="9" type="ORF">CCALI_00724</name>
</gene>
<dbReference type="AlphaFoldDB" id="S0ET54"/>
<evidence type="ECO:0000313" key="9">
    <source>
        <dbReference type="EMBL" id="CCW34549.1"/>
    </source>
</evidence>
<evidence type="ECO:0000256" key="4">
    <source>
        <dbReference type="ARBA" id="ARBA00023002"/>
    </source>
</evidence>
<keyword evidence="5" id="KW-0547">Nucleotide-binding</keyword>
<dbReference type="GO" id="GO:0003955">
    <property type="term" value="F:NAD(P)H dehydrogenase (quinone) activity"/>
    <property type="evidence" value="ECO:0007669"/>
    <property type="project" value="TreeGrafter"/>
</dbReference>
<evidence type="ECO:0000256" key="6">
    <source>
        <dbReference type="PIRSR" id="PIRSR000350-4"/>
    </source>
</evidence>
<keyword evidence="9" id="KW-0670">Pyruvate</keyword>
<sequence>MESYDLVVIGGGSAGLKAARLAAQMGKHVAVAEARETGGECFWAGCVPTKALLRAAQVWKQVTQTAPYGIHVTVDRADFAEAMAYKARKMREVGGNGPPDAGLSKWGAAFFPEYASFEEPHKIRVGKKVIHAEQVLIATGTVPAIPPISGLKEAGFITNREAVMLTSLPKRLAVIGAGPIGLEFALLFRRFGAEVTVLERLPQVLPREDVEIAERVAASMQQEGIRLILSAHVECVERCNGSKCLHLSSPSGVEKIACDEILVAAGRWPAVGELNLEAAGLAIERNALPVDAYLRTRVPSIWAAGDVTGSPLFTHVASYAGGVMVRNAFANANEPVDYSVTPRCTYIDPEVASVGLTEQEALAAGLKIRVSRYDYADLDRAVLSNAPEGLVKLIVEEASGRILGGHIFGEHASSVIAEIAVCMRNHLPIQAITQTMHAYPSFPEAIEAAAAQF</sequence>
<evidence type="ECO:0000256" key="1">
    <source>
        <dbReference type="ARBA" id="ARBA00007532"/>
    </source>
</evidence>
<dbReference type="InterPro" id="IPR016156">
    <property type="entry name" value="FAD/NAD-linked_Rdtase_dimer_sf"/>
</dbReference>
<dbReference type="FunFam" id="3.30.390.30:FF:000001">
    <property type="entry name" value="Dihydrolipoyl dehydrogenase"/>
    <property type="match status" value="1"/>
</dbReference>
<feature type="binding site" evidence="5">
    <location>
        <position position="50"/>
    </location>
    <ligand>
        <name>FAD</name>
        <dbReference type="ChEBI" id="CHEBI:57692"/>
    </ligand>
</feature>
<dbReference type="PRINTS" id="PR00411">
    <property type="entry name" value="PNDRDTASEI"/>
</dbReference>
<evidence type="ECO:0000259" key="7">
    <source>
        <dbReference type="Pfam" id="PF02852"/>
    </source>
</evidence>
<evidence type="ECO:0000256" key="2">
    <source>
        <dbReference type="ARBA" id="ARBA00022630"/>
    </source>
</evidence>
<keyword evidence="5" id="KW-0520">NAD</keyword>
<dbReference type="InterPro" id="IPR004099">
    <property type="entry name" value="Pyr_nucl-diS_OxRdtase_dimer"/>
</dbReference>
<protein>
    <submittedName>
        <fullName evidence="9">Pyruvate/2-oxoglutarate dehydrogenase complex,dihydrolipoamide dehydrogenase (E3) component, and related enzymes</fullName>
        <ecNumber evidence="9">1.16.1.1</ecNumber>
    </submittedName>
</protein>
<dbReference type="GO" id="GO:0050660">
    <property type="term" value="F:flavin adenine dinucleotide binding"/>
    <property type="evidence" value="ECO:0007669"/>
    <property type="project" value="TreeGrafter"/>
</dbReference>
<dbReference type="Pfam" id="PF07992">
    <property type="entry name" value="Pyr_redox_2"/>
    <property type="match status" value="1"/>
</dbReference>
<proteinExistence type="inferred from homology"/>
<comment type="cofactor">
    <cofactor evidence="5">
        <name>FAD</name>
        <dbReference type="ChEBI" id="CHEBI:57692"/>
    </cofactor>
    <text evidence="5">Binds 1 FAD per subunit.</text>
</comment>
<dbReference type="KEGG" id="ccz:CCALI_00724"/>
<keyword evidence="3 5" id="KW-0274">FAD</keyword>
<organism evidence="9 10">
    <name type="scientific">Chthonomonas calidirosea (strain DSM 23976 / ICMP 18418 / T49)</name>
    <dbReference type="NCBI Taxonomy" id="1303518"/>
    <lineage>
        <taxon>Bacteria</taxon>
        <taxon>Bacillati</taxon>
        <taxon>Armatimonadota</taxon>
        <taxon>Chthonomonadia</taxon>
        <taxon>Chthonomonadales</taxon>
        <taxon>Chthonomonadaceae</taxon>
        <taxon>Chthonomonas</taxon>
    </lineage>
</organism>
<evidence type="ECO:0000259" key="8">
    <source>
        <dbReference type="Pfam" id="PF07992"/>
    </source>
</evidence>
<keyword evidence="2" id="KW-0285">Flavoprotein</keyword>
<dbReference type="PIRSF" id="PIRSF000350">
    <property type="entry name" value="Mercury_reductase_MerA"/>
    <property type="match status" value="1"/>
</dbReference>
<dbReference type="EC" id="1.16.1.1" evidence="9"/>
<feature type="binding site" evidence="5">
    <location>
        <position position="306"/>
    </location>
    <ligand>
        <name>FAD</name>
        <dbReference type="ChEBI" id="CHEBI:57692"/>
    </ligand>
</feature>
<dbReference type="InterPro" id="IPR023753">
    <property type="entry name" value="FAD/NAD-binding_dom"/>
</dbReference>
<feature type="domain" description="FAD/NAD(P)-binding" evidence="8">
    <location>
        <begin position="4"/>
        <end position="321"/>
    </location>
</feature>
<dbReference type="InterPro" id="IPR001100">
    <property type="entry name" value="Pyr_nuc-diS_OxRdtase"/>
</dbReference>
<feature type="binding site" evidence="5">
    <location>
        <position position="266"/>
    </location>
    <ligand>
        <name>NAD(+)</name>
        <dbReference type="ChEBI" id="CHEBI:57540"/>
    </ligand>
</feature>
<dbReference type="SUPFAM" id="SSF51905">
    <property type="entry name" value="FAD/NAD(P)-binding domain"/>
    <property type="match status" value="1"/>
</dbReference>
<dbReference type="EMBL" id="HF951689">
    <property type="protein sequence ID" value="CCW34549.1"/>
    <property type="molecule type" value="Genomic_DNA"/>
</dbReference>